<protein>
    <submittedName>
        <fullName evidence="2">Uncharacterized protein</fullName>
    </submittedName>
</protein>
<evidence type="ECO:0000313" key="3">
    <source>
        <dbReference type="Proteomes" id="UP000589626"/>
    </source>
</evidence>
<gene>
    <name evidence="2" type="ORF">FHU40_001031</name>
</gene>
<keyword evidence="1" id="KW-1133">Transmembrane helix</keyword>
<name>A0A7W4VSZ7_9ACTN</name>
<organism evidence="2 3">
    <name type="scientific">Nocardioides soli</name>
    <dbReference type="NCBI Taxonomy" id="1036020"/>
    <lineage>
        <taxon>Bacteria</taxon>
        <taxon>Bacillati</taxon>
        <taxon>Actinomycetota</taxon>
        <taxon>Actinomycetes</taxon>
        <taxon>Propionibacteriales</taxon>
        <taxon>Nocardioidaceae</taxon>
        <taxon>Nocardioides</taxon>
    </lineage>
</organism>
<dbReference type="EMBL" id="JACHWR010000001">
    <property type="protein sequence ID" value="MBB3041230.1"/>
    <property type="molecule type" value="Genomic_DNA"/>
</dbReference>
<keyword evidence="3" id="KW-1185">Reference proteome</keyword>
<keyword evidence="1" id="KW-0812">Transmembrane</keyword>
<proteinExistence type="predicted"/>
<keyword evidence="1" id="KW-0472">Membrane</keyword>
<reference evidence="2 3" key="1">
    <citation type="submission" date="2020-08" db="EMBL/GenBank/DDBJ databases">
        <title>Sequencing the genomes of 1000 actinobacteria strains.</title>
        <authorList>
            <person name="Klenk H.-P."/>
        </authorList>
    </citation>
    <scope>NUCLEOTIDE SEQUENCE [LARGE SCALE GENOMIC DNA]</scope>
    <source>
        <strain evidence="2 3">DSM 105498</strain>
    </source>
</reference>
<evidence type="ECO:0000313" key="2">
    <source>
        <dbReference type="EMBL" id="MBB3041230.1"/>
    </source>
</evidence>
<sequence>MDAGTREAITWTLGTLIAGFAILGVLVRLVLLPYLREHLIAPVKQVEKQVSENHHSNEPPTVLDRLDDVQQEVKVLGRMLEGHMEWSERWVKLIEREVDVARRDRGTPPPAGS</sequence>
<accession>A0A7W4VSZ7</accession>
<dbReference type="Proteomes" id="UP000589626">
    <property type="component" value="Unassembled WGS sequence"/>
</dbReference>
<comment type="caution">
    <text evidence="2">The sequence shown here is derived from an EMBL/GenBank/DDBJ whole genome shotgun (WGS) entry which is preliminary data.</text>
</comment>
<feature type="transmembrane region" description="Helical" evidence="1">
    <location>
        <begin position="12"/>
        <end position="35"/>
    </location>
</feature>
<dbReference type="AlphaFoldDB" id="A0A7W4VSZ7"/>
<evidence type="ECO:0000256" key="1">
    <source>
        <dbReference type="SAM" id="Phobius"/>
    </source>
</evidence>
<dbReference type="RefSeq" id="WP_183591154.1">
    <property type="nucleotide sequence ID" value="NZ_JACHWR010000001.1"/>
</dbReference>